<dbReference type="InterPro" id="IPR050204">
    <property type="entry name" value="AraC_XylS_family_regulators"/>
</dbReference>
<dbReference type="PROSITE" id="PS00041">
    <property type="entry name" value="HTH_ARAC_FAMILY_1"/>
    <property type="match status" value="1"/>
</dbReference>
<name>A0A6S6Y1D3_9PROT</name>
<proteinExistence type="predicted"/>
<dbReference type="PRINTS" id="PR00032">
    <property type="entry name" value="HTHARAC"/>
</dbReference>
<dbReference type="GO" id="GO:0003700">
    <property type="term" value="F:DNA-binding transcription factor activity"/>
    <property type="evidence" value="ECO:0007669"/>
    <property type="project" value="InterPro"/>
</dbReference>
<gene>
    <name evidence="5" type="ORF">DENOEST_3477</name>
</gene>
<reference evidence="5 6" key="1">
    <citation type="submission" date="2020-03" db="EMBL/GenBank/DDBJ databases">
        <authorList>
            <consortium name="Genoscope - CEA"/>
            <person name="William W."/>
        </authorList>
    </citation>
    <scope>NUCLEOTIDE SEQUENCE [LARGE SCALE GENOMIC DNA]</scope>
    <source>
        <strain evidence="6">DSM 16959</strain>
    </source>
</reference>
<dbReference type="RefSeq" id="WP_170228085.1">
    <property type="nucleotide sequence ID" value="NZ_LR778301.1"/>
</dbReference>
<organism evidence="5 6">
    <name type="scientific">Denitratisoma oestradiolicum</name>
    <dbReference type="NCBI Taxonomy" id="311182"/>
    <lineage>
        <taxon>Bacteria</taxon>
        <taxon>Pseudomonadati</taxon>
        <taxon>Pseudomonadota</taxon>
        <taxon>Betaproteobacteria</taxon>
        <taxon>Nitrosomonadales</taxon>
        <taxon>Sterolibacteriaceae</taxon>
        <taxon>Denitratisoma</taxon>
    </lineage>
</organism>
<dbReference type="InterPro" id="IPR009057">
    <property type="entry name" value="Homeodomain-like_sf"/>
</dbReference>
<dbReference type="Pfam" id="PF14525">
    <property type="entry name" value="AraC_binding_2"/>
    <property type="match status" value="1"/>
</dbReference>
<evidence type="ECO:0000256" key="1">
    <source>
        <dbReference type="ARBA" id="ARBA00023015"/>
    </source>
</evidence>
<keyword evidence="2" id="KW-0238">DNA-binding</keyword>
<feature type="domain" description="HTH araC/xylS-type" evidence="4">
    <location>
        <begin position="201"/>
        <end position="302"/>
    </location>
</feature>
<dbReference type="InterPro" id="IPR018062">
    <property type="entry name" value="HTH_AraC-typ_CS"/>
</dbReference>
<dbReference type="PANTHER" id="PTHR46796">
    <property type="entry name" value="HTH-TYPE TRANSCRIPTIONAL ACTIVATOR RHAS-RELATED"/>
    <property type="match status" value="1"/>
</dbReference>
<keyword evidence="1" id="KW-0805">Transcription regulation</keyword>
<dbReference type="Proteomes" id="UP000515733">
    <property type="component" value="Chromosome"/>
</dbReference>
<dbReference type="Pfam" id="PF12833">
    <property type="entry name" value="HTH_18"/>
    <property type="match status" value="1"/>
</dbReference>
<dbReference type="InterPro" id="IPR018060">
    <property type="entry name" value="HTH_AraC"/>
</dbReference>
<dbReference type="KEGG" id="doe:DENOEST_3477"/>
<dbReference type="InterPro" id="IPR035418">
    <property type="entry name" value="AraC-bd_2"/>
</dbReference>
<dbReference type="Gene3D" id="1.10.10.60">
    <property type="entry name" value="Homeodomain-like"/>
    <property type="match status" value="1"/>
</dbReference>
<dbReference type="PROSITE" id="PS01124">
    <property type="entry name" value="HTH_ARAC_FAMILY_2"/>
    <property type="match status" value="1"/>
</dbReference>
<dbReference type="AlphaFoldDB" id="A0A6S6Y1D3"/>
<dbReference type="PANTHER" id="PTHR46796:SF6">
    <property type="entry name" value="ARAC SUBFAMILY"/>
    <property type="match status" value="1"/>
</dbReference>
<dbReference type="SUPFAM" id="SSF46689">
    <property type="entry name" value="Homeodomain-like"/>
    <property type="match status" value="1"/>
</dbReference>
<dbReference type="GO" id="GO:0043565">
    <property type="term" value="F:sequence-specific DNA binding"/>
    <property type="evidence" value="ECO:0007669"/>
    <property type="project" value="InterPro"/>
</dbReference>
<dbReference type="EMBL" id="LR778301">
    <property type="protein sequence ID" value="CAB1370631.1"/>
    <property type="molecule type" value="Genomic_DNA"/>
</dbReference>
<keyword evidence="3" id="KW-0804">Transcription</keyword>
<evidence type="ECO:0000256" key="3">
    <source>
        <dbReference type="ARBA" id="ARBA00023163"/>
    </source>
</evidence>
<dbReference type="SMART" id="SM00342">
    <property type="entry name" value="HTH_ARAC"/>
    <property type="match status" value="1"/>
</dbReference>
<evidence type="ECO:0000259" key="4">
    <source>
        <dbReference type="PROSITE" id="PS01124"/>
    </source>
</evidence>
<dbReference type="InterPro" id="IPR020449">
    <property type="entry name" value="Tscrpt_reg_AraC-type_HTH"/>
</dbReference>
<evidence type="ECO:0000256" key="2">
    <source>
        <dbReference type="ARBA" id="ARBA00023125"/>
    </source>
</evidence>
<accession>A0A6S6Y1D3</accession>
<sequence length="305" mass="34242">MEVCKDFSEWRTLSARLFPGTRIAEAEPEDFHGAWSAWSMGEIGFYEFFVSAPITMDRHVEGRTPGAPPVHSLFLVQSGMLRHRQYGRMADSSTRVLSLVNGCAPYAAWQSANFHSLVVNVPTAVLQARHGDLRPACIMSRSAHFGSGSVLWNFLINVWQRRHEITVREAAPLSTALLDLMGVLFHPDDAEGQGALERNRTRLLDHISAHLPDPQMGVASIAAALGLSSRHVHTLMEATGKTLARYILEQRLERSMKALGNPLLAHLTITEIAMQWGFNDMSHFSRVFRSRYGESPRVWRQRRSS</sequence>
<protein>
    <recommendedName>
        <fullName evidence="4">HTH araC/xylS-type domain-containing protein</fullName>
    </recommendedName>
</protein>
<keyword evidence="6" id="KW-1185">Reference proteome</keyword>
<evidence type="ECO:0000313" key="6">
    <source>
        <dbReference type="Proteomes" id="UP000515733"/>
    </source>
</evidence>
<evidence type="ECO:0000313" key="5">
    <source>
        <dbReference type="EMBL" id="CAB1370631.1"/>
    </source>
</evidence>